<dbReference type="Proteomes" id="UP000266673">
    <property type="component" value="Unassembled WGS sequence"/>
</dbReference>
<keyword evidence="2" id="KW-1185">Reference proteome</keyword>
<sequence>MPAKFLNKLARTYLSKARFNNASLSTIRKSTFANREVKYLDVGYTLVIDKGIRELRDIPVCLNRNTKEVCEDE</sequence>
<reference evidence="1 2" key="1">
    <citation type="submission" date="2018-06" db="EMBL/GenBank/DDBJ databases">
        <title>Comparative genomics reveals the genomic features of Rhizophagus irregularis, R. cerebriforme, R. diaphanum and Gigaspora rosea, and their symbiotic lifestyle signature.</title>
        <authorList>
            <person name="Morin E."/>
            <person name="San Clemente H."/>
            <person name="Chen E.C.H."/>
            <person name="De La Providencia I."/>
            <person name="Hainaut M."/>
            <person name="Kuo A."/>
            <person name="Kohler A."/>
            <person name="Murat C."/>
            <person name="Tang N."/>
            <person name="Roy S."/>
            <person name="Loubradou J."/>
            <person name="Henrissat B."/>
            <person name="Grigoriev I.V."/>
            <person name="Corradi N."/>
            <person name="Roux C."/>
            <person name="Martin F.M."/>
        </authorList>
    </citation>
    <scope>NUCLEOTIDE SEQUENCE [LARGE SCALE GENOMIC DNA]</scope>
    <source>
        <strain evidence="1 2">DAOM 194757</strain>
    </source>
</reference>
<protein>
    <submittedName>
        <fullName evidence="1">Uncharacterized protein</fullName>
    </submittedName>
</protein>
<comment type="caution">
    <text evidence="1">The sequence shown here is derived from an EMBL/GenBank/DDBJ whole genome shotgun (WGS) entry which is preliminary data.</text>
</comment>
<proteinExistence type="predicted"/>
<name>A0A397VRQ7_9GLOM</name>
<dbReference type="EMBL" id="QKWP01000182">
    <property type="protein sequence ID" value="RIB25230.1"/>
    <property type="molecule type" value="Genomic_DNA"/>
</dbReference>
<gene>
    <name evidence="1" type="ORF">C2G38_2241531</name>
</gene>
<accession>A0A397VRQ7</accession>
<organism evidence="1 2">
    <name type="scientific">Gigaspora rosea</name>
    <dbReference type="NCBI Taxonomy" id="44941"/>
    <lineage>
        <taxon>Eukaryota</taxon>
        <taxon>Fungi</taxon>
        <taxon>Fungi incertae sedis</taxon>
        <taxon>Mucoromycota</taxon>
        <taxon>Glomeromycotina</taxon>
        <taxon>Glomeromycetes</taxon>
        <taxon>Diversisporales</taxon>
        <taxon>Gigasporaceae</taxon>
        <taxon>Gigaspora</taxon>
    </lineage>
</organism>
<dbReference type="OrthoDB" id="120976at2759"/>
<evidence type="ECO:0000313" key="1">
    <source>
        <dbReference type="EMBL" id="RIB25230.1"/>
    </source>
</evidence>
<dbReference type="AlphaFoldDB" id="A0A397VRQ7"/>
<evidence type="ECO:0000313" key="2">
    <source>
        <dbReference type="Proteomes" id="UP000266673"/>
    </source>
</evidence>